<dbReference type="AlphaFoldDB" id="A0A430JDA1"/>
<dbReference type="Proteomes" id="UP000276128">
    <property type="component" value="Unassembled WGS sequence"/>
</dbReference>
<dbReference type="RefSeq" id="WP_126141983.1">
    <property type="nucleotide sequence ID" value="NZ_RXHU01000041.1"/>
</dbReference>
<protein>
    <submittedName>
        <fullName evidence="1">Uncharacterized protein</fullName>
    </submittedName>
</protein>
<evidence type="ECO:0000313" key="2">
    <source>
        <dbReference type="Proteomes" id="UP000276128"/>
    </source>
</evidence>
<name>A0A430JDA1_9BACL</name>
<dbReference type="EMBL" id="RXHU01000041">
    <property type="protein sequence ID" value="RTE09008.1"/>
    <property type="molecule type" value="Genomic_DNA"/>
</dbReference>
<dbReference type="OrthoDB" id="2971377at2"/>
<reference evidence="1 2" key="1">
    <citation type="submission" date="2018-12" db="EMBL/GenBank/DDBJ databases">
        <title>Bacillus ochoae sp. nov., Paenibacillus whitsoniae sp. nov., Paenibacillus spiritus sp. nov. Isolated from the Mars Exploration Rover during spacecraft assembly.</title>
        <authorList>
            <person name="Seuylemezian A."/>
            <person name="Vaishampayan P."/>
        </authorList>
    </citation>
    <scope>NUCLEOTIDE SEQUENCE [LARGE SCALE GENOMIC DNA]</scope>
    <source>
        <strain evidence="1 2">MER 54</strain>
    </source>
</reference>
<evidence type="ECO:0000313" key="1">
    <source>
        <dbReference type="EMBL" id="RTE09008.1"/>
    </source>
</evidence>
<keyword evidence="2" id="KW-1185">Reference proteome</keyword>
<accession>A0A430JDA1</accession>
<sequence length="115" mass="13000">MSNWDKPSVDQPELVQSWSSVMPTVLHPADEARVWADEGDADALRVHIQAAGHTGYSFDFKVTYQDAREVNVELVDVQQGITHIDERTEIVQNLVDDYVRHIHECAQTLKSITNA</sequence>
<gene>
    <name evidence="1" type="ORF">EJQ19_14680</name>
</gene>
<proteinExistence type="predicted"/>
<organism evidence="1 2">
    <name type="scientific">Paenibacillus whitsoniae</name>
    <dbReference type="NCBI Taxonomy" id="2496558"/>
    <lineage>
        <taxon>Bacteria</taxon>
        <taxon>Bacillati</taxon>
        <taxon>Bacillota</taxon>
        <taxon>Bacilli</taxon>
        <taxon>Bacillales</taxon>
        <taxon>Paenibacillaceae</taxon>
        <taxon>Paenibacillus</taxon>
    </lineage>
</organism>
<comment type="caution">
    <text evidence="1">The sequence shown here is derived from an EMBL/GenBank/DDBJ whole genome shotgun (WGS) entry which is preliminary data.</text>
</comment>